<feature type="coiled-coil region" evidence="1">
    <location>
        <begin position="103"/>
        <end position="137"/>
    </location>
</feature>
<evidence type="ECO:0008006" key="5">
    <source>
        <dbReference type="Google" id="ProtNLM"/>
    </source>
</evidence>
<evidence type="ECO:0000256" key="2">
    <source>
        <dbReference type="SAM" id="MobiDB-lite"/>
    </source>
</evidence>
<feature type="region of interest" description="Disordered" evidence="2">
    <location>
        <begin position="633"/>
        <end position="662"/>
    </location>
</feature>
<dbReference type="Proteomes" id="UP000054558">
    <property type="component" value="Unassembled WGS sequence"/>
</dbReference>
<dbReference type="EMBL" id="DF237276">
    <property type="protein sequence ID" value="GAQ87046.1"/>
    <property type="molecule type" value="Genomic_DNA"/>
</dbReference>
<gene>
    <name evidence="3" type="ORF">KFL_003270130</name>
</gene>
<keyword evidence="1" id="KW-0175">Coiled coil</keyword>
<evidence type="ECO:0000256" key="1">
    <source>
        <dbReference type="SAM" id="Coils"/>
    </source>
</evidence>
<organism evidence="3 4">
    <name type="scientific">Klebsormidium nitens</name>
    <name type="common">Green alga</name>
    <name type="synonym">Ulothrix nitens</name>
    <dbReference type="NCBI Taxonomy" id="105231"/>
    <lineage>
        <taxon>Eukaryota</taxon>
        <taxon>Viridiplantae</taxon>
        <taxon>Streptophyta</taxon>
        <taxon>Klebsormidiophyceae</taxon>
        <taxon>Klebsormidiales</taxon>
        <taxon>Klebsormidiaceae</taxon>
        <taxon>Klebsormidium</taxon>
    </lineage>
</organism>
<evidence type="ECO:0000313" key="4">
    <source>
        <dbReference type="Proteomes" id="UP000054558"/>
    </source>
</evidence>
<dbReference type="AlphaFoldDB" id="A0A1Y1IEC1"/>
<protein>
    <recommendedName>
        <fullName evidence="5">LysM domain-containing protein</fullName>
    </recommendedName>
</protein>
<name>A0A1Y1IEC1_KLENI</name>
<sequence>MLLVPDLVITNLMEGFICGPCRAPFSPPPATLSGIVFELESMPVVGDGTRSAKVFASVSERDRKGLDRVASLFSYGSLGNLVSAVGSGGLLRRVQQLAANEFLNQSRAQNEGLRRERDAARQEVFAAQKEKEAASELAGKWQSVCGELEETGKARLAEVQHELWRCKADLDDINTRFETASKELRVAKKELTAVRKAGGAQKAVIKDLREKQSQRTKQEKSKVWLKAEIARLSQKLSGQERGGAVAVAAIGPLGKRRRKARVLNPARRAQNDRNTKVREALVGALAKVRDAVGTGENPREDEKRALEAVAKALAVKSGKKLITAHPELLVPERVGKKLREEGEKEVVAWMRNPARWLKMMDVGDISFSRADKLTVAFPLGSKPPNKDIILEKKVLNAVMQQVNPISPTPGGNGHQFGLARGVELVLPLWLDEMKKAGKAVRVNWDTKKGKILIAWTMDARTRNHRDFNTLVFLAKEDGLEFLWQSRRWVFTHAEIRGKDNRKNIEGDLKPALQEVQELYNGKTITIKLRDPETLELVAVEMTFKVLIPGDMSMHWSLFQEGGGRGGRDARPCGRCNCTKEDLGKAFERYEIKEGETLEEISIRLRYSSEFLREINPPLTNPMELVYRKFQKPLPAPAQPEPPVQPPAKRKKKGGPPPPPQTVEWAPTISLDRDSLPDDKQPIGAGFIRVFIRWAMNRECPHAFLKVEHEDAPFCSEHMTARVVENFLKWVHTRAQERAQVDEINARWKALKINYAIRKKPQGAGEGYKDPSCKGKVARDLLHKVEEWLPLLLKPGEDQILEIWQLFRRMVATARAYHPNQSQIQEFRTDAARLFVLHRLRLTDENFAYYIHTVCCHGYEYLLRWGLGRVMQEAVEAEHLDKDKIVEGTFQGGNPGNPYLRKSKGEDGRWHYDKDGPRKEMKKQHITEYVMQKTNRLLYYRLSHYWDQTWLADLFSQLRANLAAFETVSQRDVEADIDDDDELLEAVLNEEEEEASRRARDADMFDLTFAP</sequence>
<proteinExistence type="predicted"/>
<evidence type="ECO:0000313" key="3">
    <source>
        <dbReference type="EMBL" id="GAQ87046.1"/>
    </source>
</evidence>
<feature type="compositionally biased region" description="Pro residues" evidence="2">
    <location>
        <begin position="633"/>
        <end position="645"/>
    </location>
</feature>
<keyword evidence="4" id="KW-1185">Reference proteome</keyword>
<reference evidence="3 4" key="1">
    <citation type="journal article" date="2014" name="Nat. Commun.">
        <title>Klebsormidium flaccidum genome reveals primary factors for plant terrestrial adaptation.</title>
        <authorList>
            <person name="Hori K."/>
            <person name="Maruyama F."/>
            <person name="Fujisawa T."/>
            <person name="Togashi T."/>
            <person name="Yamamoto N."/>
            <person name="Seo M."/>
            <person name="Sato S."/>
            <person name="Yamada T."/>
            <person name="Mori H."/>
            <person name="Tajima N."/>
            <person name="Moriyama T."/>
            <person name="Ikeuchi M."/>
            <person name="Watanabe M."/>
            <person name="Wada H."/>
            <person name="Kobayashi K."/>
            <person name="Saito M."/>
            <person name="Masuda T."/>
            <person name="Sasaki-Sekimoto Y."/>
            <person name="Mashiguchi K."/>
            <person name="Awai K."/>
            <person name="Shimojima M."/>
            <person name="Masuda S."/>
            <person name="Iwai M."/>
            <person name="Nobusawa T."/>
            <person name="Narise T."/>
            <person name="Kondo S."/>
            <person name="Saito H."/>
            <person name="Sato R."/>
            <person name="Murakawa M."/>
            <person name="Ihara Y."/>
            <person name="Oshima-Yamada Y."/>
            <person name="Ohtaka K."/>
            <person name="Satoh M."/>
            <person name="Sonobe K."/>
            <person name="Ishii M."/>
            <person name="Ohtani R."/>
            <person name="Kanamori-Sato M."/>
            <person name="Honoki R."/>
            <person name="Miyazaki D."/>
            <person name="Mochizuki H."/>
            <person name="Umetsu J."/>
            <person name="Higashi K."/>
            <person name="Shibata D."/>
            <person name="Kamiya Y."/>
            <person name="Sato N."/>
            <person name="Nakamura Y."/>
            <person name="Tabata S."/>
            <person name="Ida S."/>
            <person name="Kurokawa K."/>
            <person name="Ohta H."/>
        </authorList>
    </citation>
    <scope>NUCLEOTIDE SEQUENCE [LARGE SCALE GENOMIC DNA]</scope>
    <source>
        <strain evidence="3 4">NIES-2285</strain>
    </source>
</reference>
<accession>A0A1Y1IEC1</accession>